<organism evidence="2 3">
    <name type="scientific">Streptomyces polyrhachis</name>
    <dbReference type="NCBI Taxonomy" id="1282885"/>
    <lineage>
        <taxon>Bacteria</taxon>
        <taxon>Bacillati</taxon>
        <taxon>Actinomycetota</taxon>
        <taxon>Actinomycetes</taxon>
        <taxon>Kitasatosporales</taxon>
        <taxon>Streptomycetaceae</taxon>
        <taxon>Streptomyces</taxon>
    </lineage>
</organism>
<gene>
    <name evidence="2" type="ORF">ACFQLX_18680</name>
</gene>
<evidence type="ECO:0000313" key="3">
    <source>
        <dbReference type="Proteomes" id="UP001596413"/>
    </source>
</evidence>
<keyword evidence="3" id="KW-1185">Reference proteome</keyword>
<dbReference type="Gene3D" id="3.90.79.10">
    <property type="entry name" value="Nucleoside Triphosphate Pyrophosphohydrolase"/>
    <property type="match status" value="1"/>
</dbReference>
<dbReference type="RefSeq" id="WP_386416674.1">
    <property type="nucleotide sequence ID" value="NZ_JBHSZO010000030.1"/>
</dbReference>
<dbReference type="InterPro" id="IPR015797">
    <property type="entry name" value="NUDIX_hydrolase-like_dom_sf"/>
</dbReference>
<dbReference type="SUPFAM" id="SSF55811">
    <property type="entry name" value="Nudix"/>
    <property type="match status" value="1"/>
</dbReference>
<dbReference type="PROSITE" id="PS51462">
    <property type="entry name" value="NUDIX"/>
    <property type="match status" value="1"/>
</dbReference>
<dbReference type="Pfam" id="PF00293">
    <property type="entry name" value="NUDIX"/>
    <property type="match status" value="1"/>
</dbReference>
<dbReference type="Proteomes" id="UP001596413">
    <property type="component" value="Unassembled WGS sequence"/>
</dbReference>
<reference evidence="3" key="1">
    <citation type="journal article" date="2019" name="Int. J. Syst. Evol. Microbiol.">
        <title>The Global Catalogue of Microorganisms (GCM) 10K type strain sequencing project: providing services to taxonomists for standard genome sequencing and annotation.</title>
        <authorList>
            <consortium name="The Broad Institute Genomics Platform"/>
            <consortium name="The Broad Institute Genome Sequencing Center for Infectious Disease"/>
            <person name="Wu L."/>
            <person name="Ma J."/>
        </authorList>
    </citation>
    <scope>NUCLEOTIDE SEQUENCE [LARGE SCALE GENOMIC DNA]</scope>
    <source>
        <strain evidence="3">CGMCC 1.13681</strain>
    </source>
</reference>
<evidence type="ECO:0000259" key="1">
    <source>
        <dbReference type="PROSITE" id="PS51462"/>
    </source>
</evidence>
<proteinExistence type="predicted"/>
<comment type="caution">
    <text evidence="2">The sequence shown here is derived from an EMBL/GenBank/DDBJ whole genome shotgun (WGS) entry which is preliminary data.</text>
</comment>
<evidence type="ECO:0000313" key="2">
    <source>
        <dbReference type="EMBL" id="MFC7220172.1"/>
    </source>
</evidence>
<sequence>MFPQQGGKGGVQAVVVYGGRVLMVEREGVWGLPSGGYEPAESASAAAARIAYELTGYLVDGSQALRPEADGDTAVVCQLLTEDPSDGASLTPEQLRWTPYAQAIEGGVPEPVGTYLRGHTPV</sequence>
<protein>
    <submittedName>
        <fullName evidence="2">NUDIX domain-containing protein</fullName>
    </submittedName>
</protein>
<name>A0ABW2GKP0_9ACTN</name>
<accession>A0ABW2GKP0</accession>
<dbReference type="InterPro" id="IPR000086">
    <property type="entry name" value="NUDIX_hydrolase_dom"/>
</dbReference>
<dbReference type="EMBL" id="JBHSZO010000030">
    <property type="protein sequence ID" value="MFC7220172.1"/>
    <property type="molecule type" value="Genomic_DNA"/>
</dbReference>
<feature type="domain" description="Nudix hydrolase" evidence="1">
    <location>
        <begin position="6"/>
        <end position="120"/>
    </location>
</feature>